<protein>
    <submittedName>
        <fullName evidence="2">Uncharacterized protein</fullName>
    </submittedName>
</protein>
<evidence type="ECO:0000256" key="1">
    <source>
        <dbReference type="SAM" id="MobiDB-lite"/>
    </source>
</evidence>
<evidence type="ECO:0000313" key="3">
    <source>
        <dbReference type="Proteomes" id="UP001501446"/>
    </source>
</evidence>
<name>A0ABP8XGT7_9MICC</name>
<dbReference type="Proteomes" id="UP001501446">
    <property type="component" value="Unassembled WGS sequence"/>
</dbReference>
<accession>A0ABP8XGT7</accession>
<gene>
    <name evidence="2" type="ORF">GCM10025781_27230</name>
</gene>
<evidence type="ECO:0000313" key="2">
    <source>
        <dbReference type="EMBL" id="GAA4707171.1"/>
    </source>
</evidence>
<comment type="caution">
    <text evidence="2">The sequence shown here is derived from an EMBL/GenBank/DDBJ whole genome shotgun (WGS) entry which is preliminary data.</text>
</comment>
<dbReference type="EMBL" id="BAABLN010000066">
    <property type="protein sequence ID" value="GAA4707171.1"/>
    <property type="molecule type" value="Genomic_DNA"/>
</dbReference>
<reference evidence="3" key="1">
    <citation type="journal article" date="2019" name="Int. J. Syst. Evol. Microbiol.">
        <title>The Global Catalogue of Microorganisms (GCM) 10K type strain sequencing project: providing services to taxonomists for standard genome sequencing and annotation.</title>
        <authorList>
            <consortium name="The Broad Institute Genomics Platform"/>
            <consortium name="The Broad Institute Genome Sequencing Center for Infectious Disease"/>
            <person name="Wu L."/>
            <person name="Ma J."/>
        </authorList>
    </citation>
    <scope>NUCLEOTIDE SEQUENCE [LARGE SCALE GENOMIC DNA]</scope>
    <source>
        <strain evidence="3">JCM 18958</strain>
    </source>
</reference>
<feature type="region of interest" description="Disordered" evidence="1">
    <location>
        <begin position="45"/>
        <end position="73"/>
    </location>
</feature>
<keyword evidence="3" id="KW-1185">Reference proteome</keyword>
<sequence>MCESAAVNHHARTGSTTLLEVWLWGMPQRVGPSISDGELQVRPTGISAPTAPAGLDQVQRGAYRKVRDARRLT</sequence>
<proteinExistence type="predicted"/>
<organism evidence="2 3">
    <name type="scientific">Kocuria gwangalliensis</name>
    <dbReference type="NCBI Taxonomy" id="501592"/>
    <lineage>
        <taxon>Bacteria</taxon>
        <taxon>Bacillati</taxon>
        <taxon>Actinomycetota</taxon>
        <taxon>Actinomycetes</taxon>
        <taxon>Micrococcales</taxon>
        <taxon>Micrococcaceae</taxon>
        <taxon>Kocuria</taxon>
    </lineage>
</organism>